<dbReference type="SUPFAM" id="SSF54001">
    <property type="entry name" value="Cysteine proteinases"/>
    <property type="match status" value="1"/>
</dbReference>
<feature type="compositionally biased region" description="Basic residues" evidence="7">
    <location>
        <begin position="414"/>
        <end position="424"/>
    </location>
</feature>
<comment type="similarity">
    <text evidence="1 6">Belongs to the peptidase C19 family.</text>
</comment>
<name>A0A1D1XLJ2_9ARAE</name>
<dbReference type="InterPro" id="IPR018200">
    <property type="entry name" value="USP_CS"/>
</dbReference>
<accession>A0A1D1XLJ2</accession>
<feature type="domain" description="USP" evidence="8">
    <location>
        <begin position="218"/>
        <end position="994"/>
    </location>
</feature>
<dbReference type="SUPFAM" id="SSF57850">
    <property type="entry name" value="RING/U-box"/>
    <property type="match status" value="1"/>
</dbReference>
<evidence type="ECO:0000313" key="10">
    <source>
        <dbReference type="EMBL" id="JAT43265.1"/>
    </source>
</evidence>
<evidence type="ECO:0000256" key="2">
    <source>
        <dbReference type="ARBA" id="ARBA00022723"/>
    </source>
</evidence>
<evidence type="ECO:0000256" key="7">
    <source>
        <dbReference type="SAM" id="MobiDB-lite"/>
    </source>
</evidence>
<feature type="compositionally biased region" description="Polar residues" evidence="7">
    <location>
        <begin position="767"/>
        <end position="787"/>
    </location>
</feature>
<dbReference type="EMBL" id="GDJX01016658">
    <property type="protein sequence ID" value="JAT51278.1"/>
    <property type="molecule type" value="Transcribed_RNA"/>
</dbReference>
<dbReference type="InterPro" id="IPR013083">
    <property type="entry name" value="Znf_RING/FYVE/PHD"/>
</dbReference>
<dbReference type="Gene3D" id="3.90.70.10">
    <property type="entry name" value="Cysteine proteinases"/>
    <property type="match status" value="2"/>
</dbReference>
<dbReference type="PROSITE" id="PS00972">
    <property type="entry name" value="USP_1"/>
    <property type="match status" value="1"/>
</dbReference>
<dbReference type="GO" id="GO:0016579">
    <property type="term" value="P:protein deubiquitination"/>
    <property type="evidence" value="ECO:0007669"/>
    <property type="project" value="InterPro"/>
</dbReference>
<feature type="domain" description="UBP-type" evidence="9">
    <location>
        <begin position="47"/>
        <end position="190"/>
    </location>
</feature>
<feature type="compositionally biased region" description="Low complexity" evidence="7">
    <location>
        <begin position="17"/>
        <end position="40"/>
    </location>
</feature>
<dbReference type="PROSITE" id="PS00973">
    <property type="entry name" value="USP_2"/>
    <property type="match status" value="1"/>
</dbReference>
<dbReference type="GO" id="GO:0006508">
    <property type="term" value="P:proteolysis"/>
    <property type="evidence" value="ECO:0007669"/>
    <property type="project" value="UniProtKB-KW"/>
</dbReference>
<feature type="region of interest" description="Disordered" evidence="7">
    <location>
        <begin position="389"/>
        <end position="462"/>
    </location>
</feature>
<keyword evidence="6" id="KW-0833">Ubl conjugation pathway</keyword>
<dbReference type="InterPro" id="IPR028889">
    <property type="entry name" value="USP"/>
</dbReference>
<organism evidence="10">
    <name type="scientific">Anthurium amnicola</name>
    <dbReference type="NCBI Taxonomy" id="1678845"/>
    <lineage>
        <taxon>Eukaryota</taxon>
        <taxon>Viridiplantae</taxon>
        <taxon>Streptophyta</taxon>
        <taxon>Embryophyta</taxon>
        <taxon>Tracheophyta</taxon>
        <taxon>Spermatophyta</taxon>
        <taxon>Magnoliopsida</taxon>
        <taxon>Liliopsida</taxon>
        <taxon>Araceae</taxon>
        <taxon>Pothoideae</taxon>
        <taxon>Potheae</taxon>
        <taxon>Anthurium</taxon>
    </lineage>
</organism>
<feature type="region of interest" description="Disordered" evidence="7">
    <location>
        <begin position="834"/>
        <end position="864"/>
    </location>
</feature>
<feature type="compositionally biased region" description="Basic residues" evidence="7">
    <location>
        <begin position="1"/>
        <end position="16"/>
    </location>
</feature>
<dbReference type="InterPro" id="IPR001394">
    <property type="entry name" value="Peptidase_C19_UCH"/>
</dbReference>
<dbReference type="PANTHER" id="PTHR24006">
    <property type="entry name" value="UBIQUITIN CARBOXYL-TERMINAL HYDROLASE"/>
    <property type="match status" value="1"/>
</dbReference>
<dbReference type="Gene3D" id="3.30.40.10">
    <property type="entry name" value="Zinc/RING finger domain, C3HC4 (zinc finger)"/>
    <property type="match status" value="1"/>
</dbReference>
<evidence type="ECO:0000256" key="3">
    <source>
        <dbReference type="ARBA" id="ARBA00022771"/>
    </source>
</evidence>
<sequence length="994" mass="109031">MGKKAKSKGRNPRKINSRAPVSSPRAAAAEGADPASEAAGQGEEATGVCKHYKKGDAQMNRLLLRIHSSLGADGKCEDCREEPGTKKVGKAKGKNVRKRGVAASEEAKLGSGTIWVCLDCNHLACGGGVSESEPYGHARRHAKQGRHSLAVRLDNPLVGWCFPCNSSIPIEMPEVQNGEPSQVADIEDVWFGENGESGRTANTTEALALEHKRGYTVRGLMNLGNTCFFNSVMQNLLAMGRLRSYFLSLDQPVGPLTTALKKLFVETGGGSEIDYKSRITPSNLFGCVCSKAPQFRGYQQQDSHELLRYLLDGLCMEESSTRKLLANPHKDKPASESDKDSKASDSVNTFVEAIFGGQLSSTVRCIECGHSSIVYEPFLDLSLPIPRKKAPSKHVPVALPKRSKLPLREASAGRGRKIRERRGNRGIPTLEKAESASSPSESNVPFCNAKPEPEPEPELVTAPTLGDDSWWIDYVEPAQVLDNTNQVYQSSGTSAIYGPENEGENLEYSSELQSDALPREQIGPPEYPAGDFCEDKDLPQIQHSEIILLPYKKLDSSAEEMTGSTLESQHPADMDLGDTAANELNDRTLSSVEYGQTEPDFDGFGDLFNEPETAPDTKMETSICEDLGTPWLGGNSSESNQDEVDDTNAPVSIDRCLACFTMPELLSDEHAWHCENCSKILQCQNEENKRGRPPFIQDNGSKDLMSLYNRGKFVDQGSVSSFDARVSEDAVFTALDNGKLMTADVNYQHNITKVDKDEYLTESEHTSQYLSCSSTPGRPISQASSSNEENDLSSRDEFADAASDARSLGAAPSCSPECTETLLASSSENNNLNEAVQVKGPNLSGTTQSVDDSEEEKMGSQHRKIKRDATKRILINKVPYILTIHLKRFSQDARGRLSKLNGHVSFPETLDLRPYMDSRCKDNGSFSYHLVGVVEHSGSMRGGHYIAYVRGEKNLGKTQKDVSSWFYASDAHVREVSLHEVLQSEAYILFYERV</sequence>
<protein>
    <recommendedName>
        <fullName evidence="6">Ubiquitin carboxyl-terminal hydrolase</fullName>
        <ecNumber evidence="6">3.4.19.12</ecNumber>
    </recommendedName>
</protein>
<keyword evidence="6" id="KW-0788">Thiol protease</keyword>
<feature type="region of interest" description="Disordered" evidence="7">
    <location>
        <begin position="767"/>
        <end position="820"/>
    </location>
</feature>
<dbReference type="InterPro" id="IPR038765">
    <property type="entry name" value="Papain-like_cys_pep_sf"/>
</dbReference>
<evidence type="ECO:0000313" key="11">
    <source>
        <dbReference type="EMBL" id="JAT51278.1"/>
    </source>
</evidence>
<dbReference type="PROSITE" id="PS50271">
    <property type="entry name" value="ZF_UBP"/>
    <property type="match status" value="1"/>
</dbReference>
<dbReference type="EMBL" id="GDJX01024671">
    <property type="protein sequence ID" value="JAT43265.1"/>
    <property type="molecule type" value="Transcribed_RNA"/>
</dbReference>
<keyword evidence="6" id="KW-0645">Protease</keyword>
<keyword evidence="2" id="KW-0479">Metal-binding</keyword>
<dbReference type="PANTHER" id="PTHR24006:SF781">
    <property type="entry name" value="LD34905P"/>
    <property type="match status" value="1"/>
</dbReference>
<comment type="catalytic activity">
    <reaction evidence="6">
        <text>Thiol-dependent hydrolysis of ester, thioester, amide, peptide and isopeptide bonds formed by the C-terminal Gly of ubiquitin (a 76-residue protein attached to proteins as an intracellular targeting signal).</text>
        <dbReference type="EC" id="3.4.19.12"/>
    </reaction>
</comment>
<evidence type="ECO:0000259" key="8">
    <source>
        <dbReference type="PROSITE" id="PS50235"/>
    </source>
</evidence>
<dbReference type="GO" id="GO:0005634">
    <property type="term" value="C:nucleus"/>
    <property type="evidence" value="ECO:0007669"/>
    <property type="project" value="TreeGrafter"/>
</dbReference>
<keyword evidence="4" id="KW-0862">Zinc</keyword>
<dbReference type="GO" id="GO:0005829">
    <property type="term" value="C:cytosol"/>
    <property type="evidence" value="ECO:0007669"/>
    <property type="project" value="TreeGrafter"/>
</dbReference>
<keyword evidence="6 10" id="KW-0378">Hydrolase</keyword>
<keyword evidence="3 5" id="KW-0863">Zinc-finger</keyword>
<proteinExistence type="inferred from homology"/>
<evidence type="ECO:0000256" key="5">
    <source>
        <dbReference type="PROSITE-ProRule" id="PRU00502"/>
    </source>
</evidence>
<comment type="function">
    <text evidence="6">Recognizes and hydrolyzes the peptide bond at the C-terminal Gly of ubiquitin. Involved in the processing of poly-ubiquitin precursors as well as that of ubiquitinated proteins.</text>
</comment>
<dbReference type="EC" id="3.4.19.12" evidence="6"/>
<dbReference type="Pfam" id="PF02148">
    <property type="entry name" value="zf-UBP"/>
    <property type="match status" value="1"/>
</dbReference>
<feature type="region of interest" description="Disordered" evidence="7">
    <location>
        <begin position="1"/>
        <end position="42"/>
    </location>
</feature>
<dbReference type="PROSITE" id="PS50235">
    <property type="entry name" value="USP_3"/>
    <property type="match status" value="1"/>
</dbReference>
<dbReference type="InterPro" id="IPR001607">
    <property type="entry name" value="Znf_UBP"/>
</dbReference>
<reference evidence="10" key="1">
    <citation type="submission" date="2015-07" db="EMBL/GenBank/DDBJ databases">
        <title>Transcriptome Assembly of Anthurium amnicola.</title>
        <authorList>
            <person name="Suzuki J."/>
        </authorList>
    </citation>
    <scope>NUCLEOTIDE SEQUENCE</scope>
</reference>
<evidence type="ECO:0000256" key="6">
    <source>
        <dbReference type="RuleBase" id="RU366025"/>
    </source>
</evidence>
<dbReference type="GO" id="GO:0008270">
    <property type="term" value="F:zinc ion binding"/>
    <property type="evidence" value="ECO:0007669"/>
    <property type="project" value="UniProtKB-KW"/>
</dbReference>
<dbReference type="InterPro" id="IPR050164">
    <property type="entry name" value="Peptidase_C19"/>
</dbReference>
<dbReference type="Pfam" id="PF00443">
    <property type="entry name" value="UCH"/>
    <property type="match status" value="1"/>
</dbReference>
<gene>
    <name evidence="10" type="primary">UBP1_5</name>
    <name evidence="11" type="synonym">UBP1_2</name>
    <name evidence="11" type="ORF">g.41379</name>
    <name evidence="10" type="ORF">g.41380</name>
</gene>
<evidence type="ECO:0000259" key="9">
    <source>
        <dbReference type="PROSITE" id="PS50271"/>
    </source>
</evidence>
<dbReference type="AlphaFoldDB" id="A0A1D1XLJ2"/>
<evidence type="ECO:0000256" key="1">
    <source>
        <dbReference type="ARBA" id="ARBA00009085"/>
    </source>
</evidence>
<dbReference type="GO" id="GO:0004843">
    <property type="term" value="F:cysteine-type deubiquitinase activity"/>
    <property type="evidence" value="ECO:0007669"/>
    <property type="project" value="UniProtKB-UniRule"/>
</dbReference>
<evidence type="ECO:0000256" key="4">
    <source>
        <dbReference type="ARBA" id="ARBA00022833"/>
    </source>
</evidence>